<comment type="caution">
    <text evidence="1">The sequence shown here is derived from an EMBL/GenBank/DDBJ whole genome shotgun (WGS) entry which is preliminary data.</text>
</comment>
<organism evidence="1 2">
    <name type="scientific">Dryococelus australis</name>
    <dbReference type="NCBI Taxonomy" id="614101"/>
    <lineage>
        <taxon>Eukaryota</taxon>
        <taxon>Metazoa</taxon>
        <taxon>Ecdysozoa</taxon>
        <taxon>Arthropoda</taxon>
        <taxon>Hexapoda</taxon>
        <taxon>Insecta</taxon>
        <taxon>Pterygota</taxon>
        <taxon>Neoptera</taxon>
        <taxon>Polyneoptera</taxon>
        <taxon>Phasmatodea</taxon>
        <taxon>Verophasmatodea</taxon>
        <taxon>Anareolatae</taxon>
        <taxon>Phasmatidae</taxon>
        <taxon>Eurycanthinae</taxon>
        <taxon>Dryococelus</taxon>
    </lineage>
</organism>
<name>A0ABQ9IM20_9NEOP</name>
<evidence type="ECO:0000313" key="2">
    <source>
        <dbReference type="Proteomes" id="UP001159363"/>
    </source>
</evidence>
<sequence>MDGKITLQRVHFFNIVSKATWEDGRKKQPCNKLIFTNIATLSSWCTSPPSPEIFEVAAAFPGRSSPQNTRCIAAPITGVPYLAGVAGESIKLSFPASAARYVRGTLVGHAPPPRVVPSAIGLLGYRACPVAWACLSTLSVCQTRRRIYGHIEPCMEYRLGMTMILLRCPFILCSNTGPWTSAVARSVGRLLHSRCSAGSLAVELAQPNLTVLQCLRTCSEQSAVAAADGAVFRWRTAEAPNSFTVVMLKKKKGELLPDNIGAIIFDPTNCGKTSMIINFIYNSDVICEYVTRGRHNDIDVFYLSQTYSRMPKQLVRDNMKSLCIFRQDDTNLKYIYKDFVSGEMTYDKTIFLIPTCLGIARRTSSIFTLVMPCGVRLYHLPEWRPSAMSVEIHNVRSRRTGTAHRRILATNVHRVIGYYGFLQHFGNVPVRNISIVPPKSGQLYAVCLLHGEVEVLPWSWW</sequence>
<evidence type="ECO:0000313" key="1">
    <source>
        <dbReference type="EMBL" id="KAJ8897366.1"/>
    </source>
</evidence>
<gene>
    <name evidence="1" type="ORF">PR048_002712</name>
</gene>
<reference evidence="1 2" key="1">
    <citation type="submission" date="2023-02" db="EMBL/GenBank/DDBJ databases">
        <title>LHISI_Scaffold_Assembly.</title>
        <authorList>
            <person name="Stuart O.P."/>
            <person name="Cleave R."/>
            <person name="Magrath M.J.L."/>
            <person name="Mikheyev A.S."/>
        </authorList>
    </citation>
    <scope>NUCLEOTIDE SEQUENCE [LARGE SCALE GENOMIC DNA]</scope>
    <source>
        <strain evidence="1">Daus_M_001</strain>
        <tissue evidence="1">Leg muscle</tissue>
    </source>
</reference>
<accession>A0ABQ9IM20</accession>
<protein>
    <submittedName>
        <fullName evidence="1">Uncharacterized protein</fullName>
    </submittedName>
</protein>
<proteinExistence type="predicted"/>
<dbReference type="EMBL" id="JARBHB010000001">
    <property type="protein sequence ID" value="KAJ8897366.1"/>
    <property type="molecule type" value="Genomic_DNA"/>
</dbReference>
<dbReference type="Proteomes" id="UP001159363">
    <property type="component" value="Chromosome 1"/>
</dbReference>
<keyword evidence="2" id="KW-1185">Reference proteome</keyword>